<protein>
    <submittedName>
        <fullName evidence="2">Uncharacterized protein</fullName>
    </submittedName>
</protein>
<sequence>MSAGADTDIGAAPGGGGGGIDGANGADDATGAPLKLLGRFTRRSDSNRSC</sequence>
<keyword evidence="3" id="KW-1185">Reference proteome</keyword>
<feature type="compositionally biased region" description="Low complexity" evidence="1">
    <location>
        <begin position="1"/>
        <end position="11"/>
    </location>
</feature>
<reference evidence="3" key="1">
    <citation type="journal article" date="2019" name="Int. J. Syst. Evol. Microbiol.">
        <title>The Global Catalogue of Microorganisms (GCM) 10K type strain sequencing project: providing services to taxonomists for standard genome sequencing and annotation.</title>
        <authorList>
            <consortium name="The Broad Institute Genomics Platform"/>
            <consortium name="The Broad Institute Genome Sequencing Center for Infectious Disease"/>
            <person name="Wu L."/>
            <person name="Ma J."/>
        </authorList>
    </citation>
    <scope>NUCLEOTIDE SEQUENCE [LARGE SCALE GENOMIC DNA]</scope>
    <source>
        <strain evidence="3">JCM 16014</strain>
    </source>
</reference>
<dbReference type="Proteomes" id="UP001500751">
    <property type="component" value="Unassembled WGS sequence"/>
</dbReference>
<feature type="region of interest" description="Disordered" evidence="1">
    <location>
        <begin position="1"/>
        <end position="28"/>
    </location>
</feature>
<evidence type="ECO:0000256" key="1">
    <source>
        <dbReference type="SAM" id="MobiDB-lite"/>
    </source>
</evidence>
<comment type="caution">
    <text evidence="2">The sequence shown here is derived from an EMBL/GenBank/DDBJ whole genome shotgun (WGS) entry which is preliminary data.</text>
</comment>
<name>A0ABP5GGV0_9ACTN</name>
<accession>A0ABP5GGV0</accession>
<gene>
    <name evidence="2" type="ORF">GCM10009839_58160</name>
</gene>
<evidence type="ECO:0000313" key="2">
    <source>
        <dbReference type="EMBL" id="GAA2046289.1"/>
    </source>
</evidence>
<proteinExistence type="predicted"/>
<organism evidence="2 3">
    <name type="scientific">Catenulispora yoronensis</name>
    <dbReference type="NCBI Taxonomy" id="450799"/>
    <lineage>
        <taxon>Bacteria</taxon>
        <taxon>Bacillati</taxon>
        <taxon>Actinomycetota</taxon>
        <taxon>Actinomycetes</taxon>
        <taxon>Catenulisporales</taxon>
        <taxon>Catenulisporaceae</taxon>
        <taxon>Catenulispora</taxon>
    </lineage>
</organism>
<feature type="compositionally biased region" description="Gly residues" evidence="1">
    <location>
        <begin position="12"/>
        <end position="22"/>
    </location>
</feature>
<dbReference type="EMBL" id="BAAAQN010000041">
    <property type="protein sequence ID" value="GAA2046289.1"/>
    <property type="molecule type" value="Genomic_DNA"/>
</dbReference>
<evidence type="ECO:0000313" key="3">
    <source>
        <dbReference type="Proteomes" id="UP001500751"/>
    </source>
</evidence>